<name>A0A1B9ABN4_9BACI</name>
<dbReference type="AlphaFoldDB" id="A0A1B9ABN4"/>
<evidence type="ECO:0000313" key="6">
    <source>
        <dbReference type="EMBL" id="OCA81243.1"/>
    </source>
</evidence>
<dbReference type="PANTHER" id="PTHR22550:SF5">
    <property type="entry name" value="LEUCINE ZIPPER PROTEIN 4"/>
    <property type="match status" value="1"/>
</dbReference>
<dbReference type="InterPro" id="IPR004995">
    <property type="entry name" value="Spore_Ger"/>
</dbReference>
<evidence type="ECO:0000256" key="5">
    <source>
        <dbReference type="SAM" id="Phobius"/>
    </source>
</evidence>
<evidence type="ECO:0000256" key="4">
    <source>
        <dbReference type="PIRNR" id="PIRNR005690"/>
    </source>
</evidence>
<reference evidence="7" key="1">
    <citation type="submission" date="2016-05" db="EMBL/GenBank/DDBJ databases">
        <authorList>
            <person name="Liu B."/>
            <person name="Wang J."/>
            <person name="Zhu Y."/>
            <person name="Liu G."/>
            <person name="Chen Q."/>
            <person name="Chen Z."/>
            <person name="Lan J."/>
            <person name="Che J."/>
            <person name="Ge C."/>
            <person name="Shi H."/>
            <person name="Pan Z."/>
            <person name="Liu X."/>
        </authorList>
    </citation>
    <scope>NUCLEOTIDE SEQUENCE [LARGE SCALE GENOMIC DNA]</scope>
    <source>
        <strain evidence="7">FJAT-27215</strain>
    </source>
</reference>
<feature type="transmembrane region" description="Helical" evidence="5">
    <location>
        <begin position="367"/>
        <end position="387"/>
    </location>
</feature>
<keyword evidence="7" id="KW-1185">Reference proteome</keyword>
<dbReference type="EMBL" id="MAYT01000031">
    <property type="protein sequence ID" value="OCA81243.1"/>
    <property type="molecule type" value="Genomic_DNA"/>
</dbReference>
<evidence type="ECO:0000256" key="3">
    <source>
        <dbReference type="ARBA" id="ARBA00023136"/>
    </source>
</evidence>
<dbReference type="RefSeq" id="WP_065412067.1">
    <property type="nucleotide sequence ID" value="NZ_MAYT01000031.1"/>
</dbReference>
<feature type="transmembrane region" description="Helical" evidence="5">
    <location>
        <begin position="316"/>
        <end position="335"/>
    </location>
</feature>
<organism evidence="6 7">
    <name type="scientific">Pseudobacillus wudalianchiensis</name>
    <dbReference type="NCBI Taxonomy" id="1743143"/>
    <lineage>
        <taxon>Bacteria</taxon>
        <taxon>Bacillati</taxon>
        <taxon>Bacillota</taxon>
        <taxon>Bacilli</taxon>
        <taxon>Bacillales</taxon>
        <taxon>Bacillaceae</taxon>
        <taxon>Pseudobacillus</taxon>
    </lineage>
</organism>
<dbReference type="PANTHER" id="PTHR22550">
    <property type="entry name" value="SPORE GERMINATION PROTEIN"/>
    <property type="match status" value="1"/>
</dbReference>
<feature type="transmembrane region" description="Helical" evidence="5">
    <location>
        <begin position="277"/>
        <end position="296"/>
    </location>
</feature>
<evidence type="ECO:0000313" key="7">
    <source>
        <dbReference type="Proteomes" id="UP000092578"/>
    </source>
</evidence>
<evidence type="ECO:0000256" key="1">
    <source>
        <dbReference type="ARBA" id="ARBA00004141"/>
    </source>
</evidence>
<dbReference type="GO" id="GO:0005886">
    <property type="term" value="C:plasma membrane"/>
    <property type="evidence" value="ECO:0007669"/>
    <property type="project" value="UniProtKB-SubCell"/>
</dbReference>
<protein>
    <submittedName>
        <fullName evidence="6">Spore gernimation protein GerA</fullName>
    </submittedName>
</protein>
<dbReference type="Pfam" id="PF03323">
    <property type="entry name" value="GerA"/>
    <property type="match status" value="1"/>
</dbReference>
<keyword evidence="3 4" id="KW-0472">Membrane</keyword>
<comment type="similarity">
    <text evidence="2 4">Belongs to the GerABKA family.</text>
</comment>
<dbReference type="InterPro" id="IPR050768">
    <property type="entry name" value="UPF0353/GerABKA_families"/>
</dbReference>
<keyword evidence="5" id="KW-1133">Transmembrane helix</keyword>
<evidence type="ECO:0000256" key="2">
    <source>
        <dbReference type="ARBA" id="ARBA00005278"/>
    </source>
</evidence>
<accession>A0A1B9ABN4</accession>
<comment type="caution">
    <text evidence="6">The sequence shown here is derived from an EMBL/GenBank/DDBJ whole genome shotgun (WGS) entry which is preliminary data.</text>
</comment>
<gene>
    <name evidence="6" type="ORF">A8F95_15885</name>
</gene>
<keyword evidence="5" id="KW-0812">Transmembrane</keyword>
<dbReference type="GO" id="GO:0009847">
    <property type="term" value="P:spore germination"/>
    <property type="evidence" value="ECO:0007669"/>
    <property type="project" value="UniProtKB-UniRule"/>
</dbReference>
<proteinExistence type="inferred from homology"/>
<dbReference type="Proteomes" id="UP000092578">
    <property type="component" value="Unassembled WGS sequence"/>
</dbReference>
<sequence>MQRSTKATETIRWITKQLKPNTDFVEKNMKIERKEATLLFIKTVVDGDQLQKLVIKPFFEMDSETHYEAYLQSLPSQQEITTKEKLIIELTKGSVIIVIRGQLIMLDVKKVNTNNVLEAAIETTTQGPQYAFSEDIQTNINLVRQRYHEPTLTVEIFEVGAKSHQALALMYDRETVSQEVLNKVRKNLKELKEPIIQSTVELKRVMSKKKYTLFPKMMVTERTDRVVYNLSGGKVVILLDGDPFAIIAPCVFFDFLSAMDDNYYPYFVVKFLKGIRYLGMFFSLVLPGLYVAISSYNPEIFRVQLALSVAGSRVGIPYPSFIEVLFMLLIMELLIEASVRLPKVISGTATTVGGLILGTAATEAALVSNIMIIIVSAVAISNFAIPINEMNTAVRVMKFVLLFIATISGIAGLTLGLIGLVMYLTHLNSFGEPYLKVFIQKKANENEGI</sequence>
<feature type="transmembrane region" description="Helical" evidence="5">
    <location>
        <begin position="399"/>
        <end position="424"/>
    </location>
</feature>
<comment type="subcellular location">
    <subcellularLocation>
        <location evidence="4">Cell membrane</location>
    </subcellularLocation>
    <subcellularLocation>
        <location evidence="1">Membrane</location>
        <topology evidence="1">Multi-pass membrane protein</topology>
    </subcellularLocation>
</comment>
<dbReference type="PIRSF" id="PIRSF005690">
    <property type="entry name" value="GerBA"/>
    <property type="match status" value="1"/>
</dbReference>